<dbReference type="EMBL" id="JXZB01000002">
    <property type="protein sequence ID" value="KIQ64629.1"/>
    <property type="molecule type" value="Genomic_DNA"/>
</dbReference>
<organism evidence="1 2">
    <name type="scientific">Kitasatospora griseola</name>
    <name type="common">Streptomyces griseolosporeus</name>
    <dbReference type="NCBI Taxonomy" id="2064"/>
    <lineage>
        <taxon>Bacteria</taxon>
        <taxon>Bacillati</taxon>
        <taxon>Actinomycetota</taxon>
        <taxon>Actinomycetes</taxon>
        <taxon>Kitasatosporales</taxon>
        <taxon>Streptomycetaceae</taxon>
        <taxon>Kitasatospora</taxon>
    </lineage>
</organism>
<dbReference type="Gene3D" id="3.40.50.2020">
    <property type="match status" value="2"/>
</dbReference>
<dbReference type="Proteomes" id="UP000032066">
    <property type="component" value="Unassembled WGS sequence"/>
</dbReference>
<dbReference type="STRING" id="2064.TR51_10360"/>
<evidence type="ECO:0000313" key="1">
    <source>
        <dbReference type="EMBL" id="KIQ64629.1"/>
    </source>
</evidence>
<name>A0A0D0PQ30_KITGR</name>
<evidence type="ECO:0000313" key="2">
    <source>
        <dbReference type="Proteomes" id="UP000032066"/>
    </source>
</evidence>
<gene>
    <name evidence="1" type="ORF">TR51_10360</name>
</gene>
<sequence length="61" mass="6725">MNQAPDRLARLPINLLLVTNTVPPSRVRTLPYRVRSVAPLLAEAIALLHSGEPLNTLLMRA</sequence>
<keyword evidence="2" id="KW-1185">Reference proteome</keyword>
<reference evidence="1 2" key="1">
    <citation type="submission" date="2015-02" db="EMBL/GenBank/DDBJ databases">
        <title>Draft genome sequence of Kitasatospora griseola MF730-N6, a bafilomycin, terpentecin and satosporin producer.</title>
        <authorList>
            <person name="Arens J.C."/>
            <person name="Haltli B."/>
            <person name="Kerr R.G."/>
        </authorList>
    </citation>
    <scope>NUCLEOTIDE SEQUENCE [LARGE SCALE GENOMIC DNA]</scope>
    <source>
        <strain evidence="1 2">MF730-N6</strain>
    </source>
</reference>
<protein>
    <submittedName>
        <fullName evidence="1">Uncharacterized protein</fullName>
    </submittedName>
</protein>
<proteinExistence type="predicted"/>
<accession>A0A0D0PQ30</accession>
<comment type="caution">
    <text evidence="1">The sequence shown here is derived from an EMBL/GenBank/DDBJ whole genome shotgun (WGS) entry which is preliminary data.</text>
</comment>
<dbReference type="AlphaFoldDB" id="A0A0D0PQ30"/>
<dbReference type="PATRIC" id="fig|2064.6.peg.2203"/>
<dbReference type="InterPro" id="IPR029057">
    <property type="entry name" value="PRTase-like"/>
</dbReference>